<dbReference type="Pfam" id="PF24088">
    <property type="entry name" value="DUF7373"/>
    <property type="match status" value="1"/>
</dbReference>
<feature type="domain" description="DUF7373" evidence="1">
    <location>
        <begin position="49"/>
        <end position="243"/>
    </location>
</feature>
<dbReference type="Pfam" id="PF24092">
    <property type="entry name" value="DUF7373_C"/>
    <property type="match status" value="1"/>
</dbReference>
<dbReference type="InterPro" id="IPR056463">
    <property type="entry name" value="DUF7373_C"/>
</dbReference>
<reference evidence="3 4" key="1">
    <citation type="submission" date="2019-07" db="EMBL/GenBank/DDBJ databases">
        <title>Genomic Encyclopedia of Type Strains, Phase IV (KMG-IV): sequencing the most valuable type-strain genomes for metagenomic binning, comparative biology and taxonomic classification.</title>
        <authorList>
            <person name="Goeker M."/>
        </authorList>
    </citation>
    <scope>NUCLEOTIDE SEQUENCE [LARGE SCALE GENOMIC DNA]</scope>
    <source>
        <strain evidence="3 4">DSM 44831</strain>
    </source>
</reference>
<evidence type="ECO:0000259" key="1">
    <source>
        <dbReference type="Pfam" id="PF24088"/>
    </source>
</evidence>
<evidence type="ECO:0000259" key="2">
    <source>
        <dbReference type="Pfam" id="PF24092"/>
    </source>
</evidence>
<comment type="caution">
    <text evidence="3">The sequence shown here is derived from an EMBL/GenBank/DDBJ whole genome shotgun (WGS) entry which is preliminary data.</text>
</comment>
<dbReference type="EMBL" id="VMSD01000002">
    <property type="protein sequence ID" value="KAF0848329.1"/>
    <property type="molecule type" value="Genomic_DNA"/>
</dbReference>
<sequence>MRWRVLGAAAMAAVYTITGCGEPDAPPPAVDVSTLDSGNYPIVPRDVESVRTPAAGAIREAVRIGENAPIPFEYDARFAYGPDYPRSQIITPQEPPYIDEFGLDRASFHTEFPGLVAGWHNYATRRPQTNMGRIVDTFTLRFETPEQARSVVEKMSRLTQGETRSIEGYPTSLSKLVSGETSRLRTWLAHEDMALYIKITDHVSRPFVESDNLTLAKTFLDAQIERLAGYKRTPADEVAAQPLDIDGLLSRTLPADNPLTRHTIYPAHVALSLSQTPARTALAYTDAGVDLVVLAGAFVYRTRDAEAAERLSSAFDDTDIAPIQTPTADPPPGIPAAVCFTGDPDQNIAPNCRFTVGRYVVRVPGMNLQDAHQRAASQYRLLVDAE</sequence>
<organism evidence="3 4">
    <name type="scientific">Nocardia caishijiensis</name>
    <dbReference type="NCBI Taxonomy" id="184756"/>
    <lineage>
        <taxon>Bacteria</taxon>
        <taxon>Bacillati</taxon>
        <taxon>Actinomycetota</taxon>
        <taxon>Actinomycetes</taxon>
        <taxon>Mycobacteriales</taxon>
        <taxon>Nocardiaceae</taxon>
        <taxon>Nocardia</taxon>
    </lineage>
</organism>
<keyword evidence="4" id="KW-1185">Reference proteome</keyword>
<dbReference type="PROSITE" id="PS51257">
    <property type="entry name" value="PROKAR_LIPOPROTEIN"/>
    <property type="match status" value="1"/>
</dbReference>
<dbReference type="Proteomes" id="UP000798951">
    <property type="component" value="Unassembled WGS sequence"/>
</dbReference>
<proteinExistence type="predicted"/>
<accession>A0ABQ6YS15</accession>
<gene>
    <name evidence="3" type="ORF">FNL39_102477</name>
</gene>
<dbReference type="InterPro" id="IPR055797">
    <property type="entry name" value="DUF7373"/>
</dbReference>
<protein>
    <submittedName>
        <fullName evidence="3">Uncharacterized protein</fullName>
    </submittedName>
</protein>
<feature type="domain" description="DUF7373" evidence="2">
    <location>
        <begin position="248"/>
        <end position="384"/>
    </location>
</feature>
<name>A0ABQ6YS15_9NOCA</name>
<evidence type="ECO:0000313" key="4">
    <source>
        <dbReference type="Proteomes" id="UP000798951"/>
    </source>
</evidence>
<evidence type="ECO:0000313" key="3">
    <source>
        <dbReference type="EMBL" id="KAF0848329.1"/>
    </source>
</evidence>